<keyword evidence="3" id="KW-0812">Transmembrane</keyword>
<dbReference type="PRINTS" id="PR00457">
    <property type="entry name" value="ANPEROXIDASE"/>
</dbReference>
<dbReference type="EMBL" id="CAKOFQ010006668">
    <property type="protein sequence ID" value="CAH1956892.1"/>
    <property type="molecule type" value="Genomic_DNA"/>
</dbReference>
<keyword evidence="2" id="KW-0479">Metal-binding</keyword>
<accession>A0A9P0NUM1</accession>
<evidence type="ECO:0008006" key="6">
    <source>
        <dbReference type="Google" id="ProtNLM"/>
    </source>
</evidence>
<organism evidence="4 5">
    <name type="scientific">Acanthoscelides obtectus</name>
    <name type="common">Bean weevil</name>
    <name type="synonym">Bruchus obtectus</name>
    <dbReference type="NCBI Taxonomy" id="200917"/>
    <lineage>
        <taxon>Eukaryota</taxon>
        <taxon>Metazoa</taxon>
        <taxon>Ecdysozoa</taxon>
        <taxon>Arthropoda</taxon>
        <taxon>Hexapoda</taxon>
        <taxon>Insecta</taxon>
        <taxon>Pterygota</taxon>
        <taxon>Neoptera</taxon>
        <taxon>Endopterygota</taxon>
        <taxon>Coleoptera</taxon>
        <taxon>Polyphaga</taxon>
        <taxon>Cucujiformia</taxon>
        <taxon>Chrysomeloidea</taxon>
        <taxon>Chrysomelidae</taxon>
        <taxon>Bruchinae</taxon>
        <taxon>Bruchini</taxon>
        <taxon>Acanthoscelides</taxon>
    </lineage>
</organism>
<keyword evidence="1" id="KW-0575">Peroxidase</keyword>
<keyword evidence="2" id="KW-0349">Heme</keyword>
<evidence type="ECO:0000313" key="4">
    <source>
        <dbReference type="EMBL" id="CAH1956892.1"/>
    </source>
</evidence>
<keyword evidence="2" id="KW-0408">Iron</keyword>
<dbReference type="OrthoDB" id="823504at2759"/>
<dbReference type="Proteomes" id="UP001152888">
    <property type="component" value="Unassembled WGS sequence"/>
</dbReference>
<dbReference type="PROSITE" id="PS50292">
    <property type="entry name" value="PEROXIDASE_3"/>
    <property type="match status" value="1"/>
</dbReference>
<dbReference type="InterPro" id="IPR037120">
    <property type="entry name" value="Haem_peroxidase_sf_animal"/>
</dbReference>
<dbReference type="InterPro" id="IPR019791">
    <property type="entry name" value="Haem_peroxidase_animal"/>
</dbReference>
<keyword evidence="3" id="KW-1133">Transmembrane helix</keyword>
<keyword evidence="5" id="KW-1185">Reference proteome</keyword>
<dbReference type="CDD" id="cd09823">
    <property type="entry name" value="peroxinectin_like"/>
    <property type="match status" value="1"/>
</dbReference>
<keyword evidence="3" id="KW-0472">Membrane</keyword>
<gene>
    <name evidence="4" type="ORF">ACAOBT_LOCUS1786</name>
</gene>
<evidence type="ECO:0000256" key="3">
    <source>
        <dbReference type="SAM" id="Phobius"/>
    </source>
</evidence>
<dbReference type="GO" id="GO:0004601">
    <property type="term" value="F:peroxidase activity"/>
    <property type="evidence" value="ECO:0007669"/>
    <property type="project" value="UniProtKB-KW"/>
</dbReference>
<feature type="binding site" description="axial binding residue" evidence="2">
    <location>
        <position position="363"/>
    </location>
    <ligand>
        <name>heme b</name>
        <dbReference type="ChEBI" id="CHEBI:60344"/>
    </ligand>
    <ligandPart>
        <name>Fe</name>
        <dbReference type="ChEBI" id="CHEBI:18248"/>
    </ligandPart>
</feature>
<name>A0A9P0NUM1_ACAOB</name>
<dbReference type="InterPro" id="IPR010255">
    <property type="entry name" value="Haem_peroxidase_sf"/>
</dbReference>
<dbReference type="GO" id="GO:0020037">
    <property type="term" value="F:heme binding"/>
    <property type="evidence" value="ECO:0007669"/>
    <property type="project" value="InterPro"/>
</dbReference>
<dbReference type="GO" id="GO:0006979">
    <property type="term" value="P:response to oxidative stress"/>
    <property type="evidence" value="ECO:0007669"/>
    <property type="project" value="InterPro"/>
</dbReference>
<dbReference type="Pfam" id="PF03098">
    <property type="entry name" value="An_peroxidase"/>
    <property type="match status" value="2"/>
</dbReference>
<keyword evidence="1" id="KW-0560">Oxidoreductase</keyword>
<feature type="transmembrane region" description="Helical" evidence="3">
    <location>
        <begin position="49"/>
        <end position="69"/>
    </location>
</feature>
<dbReference type="Gene3D" id="1.10.640.10">
    <property type="entry name" value="Haem peroxidase domain superfamily, animal type"/>
    <property type="match status" value="1"/>
</dbReference>
<protein>
    <recommendedName>
        <fullName evidence="6">Peroxidase</fullName>
    </recommendedName>
</protein>
<dbReference type="PANTHER" id="PTHR11475:SF86">
    <property type="entry name" value="PEROXIDASE"/>
    <property type="match status" value="1"/>
</dbReference>
<dbReference type="AlphaFoldDB" id="A0A9P0NUM1"/>
<sequence length="606" mass="69790">MYNLLHGKYCWNTVSPIRSPFTSRQKTTCPKVDCTGVPSAAEAMDNKHLYLMVFVLLPVVVLSQCPFAAQFKEIDRNHVQQSDKMEVPLEDSVRSCSKLKYRSYNGYCNNLKVPTRGMAYSYYARLIPSDDSRNQSALPLPKMISEKLYPSKPIIDKDYSLASMQYGQVVAHDISDRIMPLLNGNKQKTTVTSYLDLSVIYGNNKEVADHIRVFKEGLLKTEMRNGQEFPKLLKKPTIGDNCSDMREPGESCYDVGDTRANQNPQLAMMHILFIREHNRIARKLLQLNPNWTDEKVYQEARKINIAQHQHIAFYQYLPIVLGRKNMLEKKIIYDADGYIDDYNEDVDATALDEHGNAAFRYYHTQIAGHLKLITDTHNSTGDLRISDYIGRPQIIEKGDNFYMLGRGLAFQQSMGVDNYHDDEITKYMFKEGKQFGEDLKVIDIKRNREHLLAPYNALRKLCGLSSAEKFEDFGDVMETEHVQSLKELYDHHDDVDLTVGGSLEKHVPGTWAGPTFHCILMKQFYNTRVGDRYWYEHSGELGFTLEQLNEIRKSSLSKILCENANITKIQKDIFHLPNSETNRETNCEEIPAVNLMLWKEPKRENS</sequence>
<dbReference type="PANTHER" id="PTHR11475">
    <property type="entry name" value="OXIDASE/PEROXIDASE"/>
    <property type="match status" value="1"/>
</dbReference>
<evidence type="ECO:0000256" key="2">
    <source>
        <dbReference type="PIRSR" id="PIRSR619791-2"/>
    </source>
</evidence>
<reference evidence="4" key="1">
    <citation type="submission" date="2022-03" db="EMBL/GenBank/DDBJ databases">
        <authorList>
            <person name="Sayadi A."/>
        </authorList>
    </citation>
    <scope>NUCLEOTIDE SEQUENCE</scope>
</reference>
<dbReference type="SUPFAM" id="SSF48113">
    <property type="entry name" value="Heme-dependent peroxidases"/>
    <property type="match status" value="1"/>
</dbReference>
<proteinExistence type="predicted"/>
<evidence type="ECO:0000256" key="1">
    <source>
        <dbReference type="ARBA" id="ARBA00022559"/>
    </source>
</evidence>
<evidence type="ECO:0000313" key="5">
    <source>
        <dbReference type="Proteomes" id="UP001152888"/>
    </source>
</evidence>
<comment type="caution">
    <text evidence="4">The sequence shown here is derived from an EMBL/GenBank/DDBJ whole genome shotgun (WGS) entry which is preliminary data.</text>
</comment>
<dbReference type="GO" id="GO:0046872">
    <property type="term" value="F:metal ion binding"/>
    <property type="evidence" value="ECO:0007669"/>
    <property type="project" value="UniProtKB-KW"/>
</dbReference>